<dbReference type="AlphaFoldDB" id="A0A4W3JVU6"/>
<name>A0A4W3JVU6_CALMI</name>
<dbReference type="OMA" id="FQPTHEW"/>
<dbReference type="STRING" id="7868.ENSCMIP00000047659"/>
<keyword evidence="11" id="KW-0175">Coiled coil</keyword>
<feature type="coiled-coil region" evidence="11">
    <location>
        <begin position="406"/>
        <end position="440"/>
    </location>
</feature>
<reference evidence="14" key="3">
    <citation type="journal article" date="2014" name="Nature">
        <title>Elephant shark genome provides unique insights into gnathostome evolution.</title>
        <authorList>
            <consortium name="International Elephant Shark Genome Sequencing Consortium"/>
            <person name="Venkatesh B."/>
            <person name="Lee A.P."/>
            <person name="Ravi V."/>
            <person name="Maurya A.K."/>
            <person name="Lian M.M."/>
            <person name="Swann J.B."/>
            <person name="Ohta Y."/>
            <person name="Flajnik M.F."/>
            <person name="Sutoh Y."/>
            <person name="Kasahara M."/>
            <person name="Hoon S."/>
            <person name="Gangu V."/>
            <person name="Roy S.W."/>
            <person name="Irimia M."/>
            <person name="Korzh V."/>
            <person name="Kondrychyn I."/>
            <person name="Lim Z.W."/>
            <person name="Tay B.H."/>
            <person name="Tohari S."/>
            <person name="Kong K.W."/>
            <person name="Ho S."/>
            <person name="Lorente-Galdos B."/>
            <person name="Quilez J."/>
            <person name="Marques-Bonet T."/>
            <person name="Raney B.J."/>
            <person name="Ingham P.W."/>
            <person name="Tay A."/>
            <person name="Hillier L.W."/>
            <person name="Minx P."/>
            <person name="Boehm T."/>
            <person name="Wilson R.K."/>
            <person name="Brenner S."/>
            <person name="Warren W.C."/>
        </authorList>
    </citation>
    <scope>NUCLEOTIDE SEQUENCE [LARGE SCALE GENOMIC DNA]</scope>
</reference>
<evidence type="ECO:0000256" key="9">
    <source>
        <dbReference type="ARBA" id="ARBA00023180"/>
    </source>
</evidence>
<reference evidence="13" key="5">
    <citation type="submission" date="2025-09" db="UniProtKB">
        <authorList>
            <consortium name="Ensembl"/>
        </authorList>
    </citation>
    <scope>IDENTIFICATION</scope>
</reference>
<reference evidence="14" key="1">
    <citation type="journal article" date="2006" name="Science">
        <title>Ancient noncoding elements conserved in the human genome.</title>
        <authorList>
            <person name="Venkatesh B."/>
            <person name="Kirkness E.F."/>
            <person name="Loh Y.H."/>
            <person name="Halpern A.L."/>
            <person name="Lee A.P."/>
            <person name="Johnson J."/>
            <person name="Dandona N."/>
            <person name="Viswanathan L.D."/>
            <person name="Tay A."/>
            <person name="Venter J.C."/>
            <person name="Strausberg R.L."/>
            <person name="Brenner S."/>
        </authorList>
    </citation>
    <scope>NUCLEOTIDE SEQUENCE [LARGE SCALE GENOMIC DNA]</scope>
</reference>
<evidence type="ECO:0000256" key="8">
    <source>
        <dbReference type="ARBA" id="ARBA00023010"/>
    </source>
</evidence>
<evidence type="ECO:0000256" key="11">
    <source>
        <dbReference type="SAM" id="Coils"/>
    </source>
</evidence>
<dbReference type="InterPro" id="IPR011989">
    <property type="entry name" value="ARM-like"/>
</dbReference>
<dbReference type="SUPFAM" id="SSF48371">
    <property type="entry name" value="ARM repeat"/>
    <property type="match status" value="1"/>
</dbReference>
<dbReference type="PANTHER" id="PTHR19316:SF35">
    <property type="entry name" value="NUCLEOTIDE EXCHANGE FACTOR SIL1"/>
    <property type="match status" value="1"/>
</dbReference>
<evidence type="ECO:0000256" key="5">
    <source>
        <dbReference type="ARBA" id="ARBA00022729"/>
    </source>
</evidence>
<keyword evidence="5 12" id="KW-0732">Signal</keyword>
<protein>
    <recommendedName>
        <fullName evidence="3">Nucleotide exchange factor SIL1</fullName>
    </recommendedName>
</protein>
<dbReference type="GeneTree" id="ENSGT00940000153909"/>
<evidence type="ECO:0000256" key="2">
    <source>
        <dbReference type="ARBA" id="ARBA00010588"/>
    </source>
</evidence>
<evidence type="ECO:0000313" key="14">
    <source>
        <dbReference type="Proteomes" id="UP000314986"/>
    </source>
</evidence>
<dbReference type="PANTHER" id="PTHR19316">
    <property type="entry name" value="PROTEIN FOLDING REGULATOR"/>
    <property type="match status" value="1"/>
</dbReference>
<evidence type="ECO:0000256" key="6">
    <source>
        <dbReference type="ARBA" id="ARBA00022824"/>
    </source>
</evidence>
<feature type="chain" id="PRO_5021450019" description="Nucleotide exchange factor SIL1" evidence="12">
    <location>
        <begin position="26"/>
        <end position="459"/>
    </location>
</feature>
<evidence type="ECO:0000256" key="12">
    <source>
        <dbReference type="SAM" id="SignalP"/>
    </source>
</evidence>
<dbReference type="GO" id="GO:0015031">
    <property type="term" value="P:protein transport"/>
    <property type="evidence" value="ECO:0007669"/>
    <property type="project" value="UniProtKB-KW"/>
</dbReference>
<comment type="function">
    <text evidence="10">Required for protein translocation and folding in the endoplasmic reticulum (ER). Functions as a nucleotide exchange factor for the ER lumenal chaperone HSPA5.</text>
</comment>
<feature type="signal peptide" evidence="12">
    <location>
        <begin position="1"/>
        <end position="25"/>
    </location>
</feature>
<proteinExistence type="inferred from homology"/>
<dbReference type="InterPro" id="IPR016024">
    <property type="entry name" value="ARM-type_fold"/>
</dbReference>
<keyword evidence="7" id="KW-0653">Protein transport</keyword>
<accession>A0A4W3JVU6</accession>
<reference evidence="14" key="2">
    <citation type="journal article" date="2007" name="PLoS Biol.">
        <title>Survey sequencing and comparative analysis of the elephant shark (Callorhinchus milii) genome.</title>
        <authorList>
            <person name="Venkatesh B."/>
            <person name="Kirkness E.F."/>
            <person name="Loh Y.H."/>
            <person name="Halpern A.L."/>
            <person name="Lee A.P."/>
            <person name="Johnson J."/>
            <person name="Dandona N."/>
            <person name="Viswanathan L.D."/>
            <person name="Tay A."/>
            <person name="Venter J.C."/>
            <person name="Strausberg R.L."/>
            <person name="Brenner S."/>
        </authorList>
    </citation>
    <scope>NUCLEOTIDE SEQUENCE [LARGE SCALE GENOMIC DNA]</scope>
</reference>
<evidence type="ECO:0000256" key="7">
    <source>
        <dbReference type="ARBA" id="ARBA00022927"/>
    </source>
</evidence>
<dbReference type="GO" id="GO:0000774">
    <property type="term" value="F:adenyl-nucleotide exchange factor activity"/>
    <property type="evidence" value="ECO:0007669"/>
    <property type="project" value="TreeGrafter"/>
</dbReference>
<dbReference type="FunFam" id="1.25.10.10:FF:000148">
    <property type="entry name" value="SIL1 nucleotide exchange factor"/>
    <property type="match status" value="1"/>
</dbReference>
<evidence type="ECO:0000256" key="10">
    <source>
        <dbReference type="ARBA" id="ARBA00037748"/>
    </source>
</evidence>
<evidence type="ECO:0000256" key="1">
    <source>
        <dbReference type="ARBA" id="ARBA00004319"/>
    </source>
</evidence>
<dbReference type="Gene3D" id="1.25.10.10">
    <property type="entry name" value="Leucine-rich Repeat Variant"/>
    <property type="match status" value="1"/>
</dbReference>
<dbReference type="Proteomes" id="UP000314986">
    <property type="component" value="Unassembled WGS sequence"/>
</dbReference>
<comment type="subcellular location">
    <subcellularLocation>
        <location evidence="1">Endoplasmic reticulum lumen</location>
    </subcellularLocation>
</comment>
<dbReference type="InParanoid" id="A0A4W3JVU6"/>
<comment type="similarity">
    <text evidence="2">Belongs to the SIL1 family.</text>
</comment>
<organism evidence="13 14">
    <name type="scientific">Callorhinchus milii</name>
    <name type="common">Ghost shark</name>
    <dbReference type="NCBI Taxonomy" id="7868"/>
    <lineage>
        <taxon>Eukaryota</taxon>
        <taxon>Metazoa</taxon>
        <taxon>Chordata</taxon>
        <taxon>Craniata</taxon>
        <taxon>Vertebrata</taxon>
        <taxon>Chondrichthyes</taxon>
        <taxon>Holocephali</taxon>
        <taxon>Chimaeriformes</taxon>
        <taxon>Callorhinchidae</taxon>
        <taxon>Callorhinchus</taxon>
    </lineage>
</organism>
<keyword evidence="14" id="KW-1185">Reference proteome</keyword>
<dbReference type="GO" id="GO:0005788">
    <property type="term" value="C:endoplasmic reticulum lumen"/>
    <property type="evidence" value="ECO:0007669"/>
    <property type="project" value="UniProtKB-SubCell"/>
</dbReference>
<evidence type="ECO:0000313" key="13">
    <source>
        <dbReference type="Ensembl" id="ENSCMIP00000047659.1"/>
    </source>
</evidence>
<dbReference type="InterPro" id="IPR050693">
    <property type="entry name" value="Hsp70_NEF-Inhibitors"/>
</dbReference>
<reference evidence="13" key="4">
    <citation type="submission" date="2025-08" db="UniProtKB">
        <authorList>
            <consortium name="Ensembl"/>
        </authorList>
    </citation>
    <scope>IDENTIFICATION</scope>
</reference>
<keyword evidence="6" id="KW-0256">Endoplasmic reticulum</keyword>
<sequence>MGPWRRPHHLSLILWMISMVCFCWSENSQPQKGSALTVVEQTESSDDGEVEDDLDSEDLEVFYPTNEWQMVNPGQAIPVGLHVRLNLQTGINEAKLPDSESGKGGMKYWKQGNRQGMINTDSKSFTAEELKKALKFMKQGTPVENLEEEKGRQEELRKRFRPIKELKKDFEEMNLVMETDMEIITKLVNKFNASRATTEEKIAALTDLEYYVHQLDNGQYLMTTGGLQLVVNALNTTEPLVQEYAAFVLGSALSSNPRVQVEAMEGGALQKLLVLMATDQTMRVKKKALFALSSMLRHFPFAQQHFLRLGGLQVLRQLFQVKEMEPLCVRAVTLLYDMLMEKELVEHAQDSNSQHKEKQRQYDHIDLLPAMLEQDWCILVPTLLTSPEHDTREKVLKTMSFMMSSCRNHYQALQGLNSSLSELQEEYQRLAAVERSEADEDGYFVGLLNSIDSIIQELG</sequence>
<keyword evidence="4" id="KW-0813">Transport</keyword>
<keyword evidence="8" id="KW-0811">Translocation</keyword>
<evidence type="ECO:0000256" key="4">
    <source>
        <dbReference type="ARBA" id="ARBA00022448"/>
    </source>
</evidence>
<dbReference type="Ensembl" id="ENSCMIT00000048331.1">
    <property type="protein sequence ID" value="ENSCMIP00000047659.1"/>
    <property type="gene ID" value="ENSCMIG00000019516.1"/>
</dbReference>
<evidence type="ECO:0000256" key="3">
    <source>
        <dbReference type="ARBA" id="ARBA00015352"/>
    </source>
</evidence>
<keyword evidence="9" id="KW-0325">Glycoprotein</keyword>